<dbReference type="CDD" id="cd06558">
    <property type="entry name" value="crotonase-like"/>
    <property type="match status" value="1"/>
</dbReference>
<dbReference type="RefSeq" id="XP_040717064.1">
    <property type="nucleotide sequence ID" value="XM_040863663.1"/>
</dbReference>
<dbReference type="EMBL" id="MCFJ01000005">
    <property type="protein sequence ID" value="ORY66100.1"/>
    <property type="molecule type" value="Genomic_DNA"/>
</dbReference>
<dbReference type="InParanoid" id="A0A1Y2E3H1"/>
<dbReference type="GO" id="GO:0006635">
    <property type="term" value="P:fatty acid beta-oxidation"/>
    <property type="evidence" value="ECO:0007669"/>
    <property type="project" value="TreeGrafter"/>
</dbReference>
<protein>
    <submittedName>
        <fullName evidence="1">ClpP/crotonase-like domain-containing protein</fullName>
    </submittedName>
</protein>
<dbReference type="AlphaFoldDB" id="A0A1Y2E3H1"/>
<accession>A0A1Y2E3H1</accession>
<dbReference type="SUPFAM" id="SSF52096">
    <property type="entry name" value="ClpP/crotonase"/>
    <property type="match status" value="1"/>
</dbReference>
<dbReference type="InterPro" id="IPR001753">
    <property type="entry name" value="Enoyl-CoA_hydra/iso"/>
</dbReference>
<dbReference type="InterPro" id="IPR029045">
    <property type="entry name" value="ClpP/crotonase-like_dom_sf"/>
</dbReference>
<dbReference type="Pfam" id="PF00378">
    <property type="entry name" value="ECH_1"/>
    <property type="match status" value="1"/>
</dbReference>
<dbReference type="OrthoDB" id="1696280at2759"/>
<dbReference type="STRING" id="1141098.A0A1Y2E3H1"/>
<dbReference type="Gene3D" id="3.90.226.10">
    <property type="entry name" value="2-enoyl-CoA Hydratase, Chain A, domain 1"/>
    <property type="match status" value="1"/>
</dbReference>
<dbReference type="GeneID" id="63779875"/>
<evidence type="ECO:0000313" key="2">
    <source>
        <dbReference type="Proteomes" id="UP000193689"/>
    </source>
</evidence>
<dbReference type="Proteomes" id="UP000193689">
    <property type="component" value="Unassembled WGS sequence"/>
</dbReference>
<dbReference type="PANTHER" id="PTHR11941">
    <property type="entry name" value="ENOYL-COA HYDRATASE-RELATED"/>
    <property type="match status" value="1"/>
</dbReference>
<comment type="caution">
    <text evidence="1">The sequence shown here is derived from an EMBL/GenBank/DDBJ whole genome shotgun (WGS) entry which is preliminary data.</text>
</comment>
<name>A0A1Y2E3H1_9PEZI</name>
<gene>
    <name evidence="1" type="ORF">BCR38DRAFT_483757</name>
</gene>
<evidence type="ECO:0000313" key="1">
    <source>
        <dbReference type="EMBL" id="ORY66100.1"/>
    </source>
</evidence>
<keyword evidence="2" id="KW-1185">Reference proteome</keyword>
<dbReference type="PANTHER" id="PTHR11941:SF75">
    <property type="entry name" value="ENOYL-COA HYDRATASE_ISOMERASE FAMILY PROTEIN"/>
    <property type="match status" value="1"/>
</dbReference>
<reference evidence="1 2" key="1">
    <citation type="submission" date="2016-07" db="EMBL/GenBank/DDBJ databases">
        <title>Pervasive Adenine N6-methylation of Active Genes in Fungi.</title>
        <authorList>
            <consortium name="DOE Joint Genome Institute"/>
            <person name="Mondo S.J."/>
            <person name="Dannebaum R.O."/>
            <person name="Kuo R.C."/>
            <person name="Labutti K."/>
            <person name="Haridas S."/>
            <person name="Kuo A."/>
            <person name="Salamov A."/>
            <person name="Ahrendt S.R."/>
            <person name="Lipzen A."/>
            <person name="Sullivan W."/>
            <person name="Andreopoulos W.B."/>
            <person name="Clum A."/>
            <person name="Lindquist E."/>
            <person name="Daum C."/>
            <person name="Ramamoorthy G.K."/>
            <person name="Gryganskyi A."/>
            <person name="Culley D."/>
            <person name="Magnuson J.K."/>
            <person name="James T.Y."/>
            <person name="O'Malley M.A."/>
            <person name="Stajich J.E."/>
            <person name="Spatafora J.W."/>
            <person name="Visel A."/>
            <person name="Grigoriev I.V."/>
        </authorList>
    </citation>
    <scope>NUCLEOTIDE SEQUENCE [LARGE SCALE GENOMIC DNA]</scope>
    <source>
        <strain evidence="1 2">CBS 129021</strain>
    </source>
</reference>
<organism evidence="1 2">
    <name type="scientific">Pseudomassariella vexata</name>
    <dbReference type="NCBI Taxonomy" id="1141098"/>
    <lineage>
        <taxon>Eukaryota</taxon>
        <taxon>Fungi</taxon>
        <taxon>Dikarya</taxon>
        <taxon>Ascomycota</taxon>
        <taxon>Pezizomycotina</taxon>
        <taxon>Sordariomycetes</taxon>
        <taxon>Xylariomycetidae</taxon>
        <taxon>Amphisphaeriales</taxon>
        <taxon>Pseudomassariaceae</taxon>
        <taxon>Pseudomassariella</taxon>
    </lineage>
</organism>
<sequence>MATTQTLFTIPIPPLKAHPGGTITCTLPAPQTYLLTISSPPDNRLTPPCCAALLSALDQIEFVHATSTQGVVITTSSIPKFYSNGLDLELALGTPGFVEKSLYPLFRRFLTFPMPTVALINGHCFAGGLMLAMHHDYRVFSGEKGYMCINELDFGSPLLPPMAGIFREKLRPDVYRHMVLEARRWDARAALEAGIVDSVEGIEGVMGLITERGLATKGKTGVYGLIKEEMYRGQIALLDATGKDVVNVKDLMVADLKRKKEGKAKAEKAKL</sequence>
<dbReference type="GO" id="GO:0005777">
    <property type="term" value="C:peroxisome"/>
    <property type="evidence" value="ECO:0007669"/>
    <property type="project" value="TreeGrafter"/>
</dbReference>
<dbReference type="GO" id="GO:0004165">
    <property type="term" value="F:delta(3)-delta(2)-enoyl-CoA isomerase activity"/>
    <property type="evidence" value="ECO:0007669"/>
    <property type="project" value="TreeGrafter"/>
</dbReference>
<proteinExistence type="predicted"/>